<dbReference type="OrthoDB" id="6430753at2759"/>
<dbReference type="InterPro" id="IPR050314">
    <property type="entry name" value="Glycosyl_Hydrlase_18"/>
</dbReference>
<dbReference type="GO" id="GO:0004568">
    <property type="term" value="F:chitinase activity"/>
    <property type="evidence" value="ECO:0007669"/>
    <property type="project" value="TreeGrafter"/>
</dbReference>
<comment type="caution">
    <text evidence="2">The sequence shown here is derived from an EMBL/GenBank/DDBJ whole genome shotgun (WGS) entry which is preliminary data.</text>
</comment>
<gene>
    <name evidence="2" type="ORF">NPIL_75671</name>
</gene>
<accession>A0A8X6UB52</accession>
<dbReference type="InterPro" id="IPR017853">
    <property type="entry name" value="GH"/>
</dbReference>
<evidence type="ECO:0000313" key="2">
    <source>
        <dbReference type="EMBL" id="GFT99529.1"/>
    </source>
</evidence>
<evidence type="ECO:0000259" key="1">
    <source>
        <dbReference type="PROSITE" id="PS51910"/>
    </source>
</evidence>
<dbReference type="GO" id="GO:0008061">
    <property type="term" value="F:chitin binding"/>
    <property type="evidence" value="ECO:0007669"/>
    <property type="project" value="TreeGrafter"/>
</dbReference>
<feature type="domain" description="GH18" evidence="1">
    <location>
        <begin position="1"/>
        <end position="100"/>
    </location>
</feature>
<dbReference type="InterPro" id="IPR001223">
    <property type="entry name" value="Glyco_hydro18_cat"/>
</dbReference>
<dbReference type="Proteomes" id="UP000887013">
    <property type="component" value="Unassembled WGS sequence"/>
</dbReference>
<dbReference type="PANTHER" id="PTHR11177">
    <property type="entry name" value="CHITINASE"/>
    <property type="match status" value="1"/>
</dbReference>
<dbReference type="PANTHER" id="PTHR11177:SF360">
    <property type="entry name" value="CHITINASE 4-RELATED"/>
    <property type="match status" value="1"/>
</dbReference>
<proteinExistence type="predicted"/>
<dbReference type="EMBL" id="BMAW01076007">
    <property type="protein sequence ID" value="GFT99529.1"/>
    <property type="molecule type" value="Genomic_DNA"/>
</dbReference>
<dbReference type="GO" id="GO:0006032">
    <property type="term" value="P:chitin catabolic process"/>
    <property type="evidence" value="ECO:0007669"/>
    <property type="project" value="TreeGrafter"/>
</dbReference>
<dbReference type="GO" id="GO:0005975">
    <property type="term" value="P:carbohydrate metabolic process"/>
    <property type="evidence" value="ECO:0007669"/>
    <property type="project" value="InterPro"/>
</dbReference>
<sequence length="100" mass="11496">SLGGWADSSKKYSELVESQDRIDNFVNKVVPFLKAHGFDGLDVAWEYPNCWQGALGVSPKDKDNYVTFLQRLNLLLINREFSNRDNRMICILNLEVCCPR</sequence>
<reference evidence="2" key="1">
    <citation type="submission" date="2020-08" db="EMBL/GenBank/DDBJ databases">
        <title>Multicomponent nature underlies the extraordinary mechanical properties of spider dragline silk.</title>
        <authorList>
            <person name="Kono N."/>
            <person name="Nakamura H."/>
            <person name="Mori M."/>
            <person name="Yoshida Y."/>
            <person name="Ohtoshi R."/>
            <person name="Malay A.D."/>
            <person name="Moran D.A.P."/>
            <person name="Tomita M."/>
            <person name="Numata K."/>
            <person name="Arakawa K."/>
        </authorList>
    </citation>
    <scope>NUCLEOTIDE SEQUENCE</scope>
</reference>
<dbReference type="Pfam" id="PF00704">
    <property type="entry name" value="Glyco_hydro_18"/>
    <property type="match status" value="1"/>
</dbReference>
<dbReference type="Gene3D" id="3.20.20.80">
    <property type="entry name" value="Glycosidases"/>
    <property type="match status" value="1"/>
</dbReference>
<name>A0A8X6UB52_NEPPI</name>
<dbReference type="GO" id="GO:0005576">
    <property type="term" value="C:extracellular region"/>
    <property type="evidence" value="ECO:0007669"/>
    <property type="project" value="TreeGrafter"/>
</dbReference>
<dbReference type="SUPFAM" id="SSF51445">
    <property type="entry name" value="(Trans)glycosidases"/>
    <property type="match status" value="1"/>
</dbReference>
<protein>
    <submittedName>
        <fullName evidence="2">Putative chitinase 3</fullName>
    </submittedName>
</protein>
<dbReference type="PROSITE" id="PS51910">
    <property type="entry name" value="GH18_2"/>
    <property type="match status" value="1"/>
</dbReference>
<feature type="non-terminal residue" evidence="2">
    <location>
        <position position="1"/>
    </location>
</feature>
<organism evidence="2 3">
    <name type="scientific">Nephila pilipes</name>
    <name type="common">Giant wood spider</name>
    <name type="synonym">Nephila maculata</name>
    <dbReference type="NCBI Taxonomy" id="299642"/>
    <lineage>
        <taxon>Eukaryota</taxon>
        <taxon>Metazoa</taxon>
        <taxon>Ecdysozoa</taxon>
        <taxon>Arthropoda</taxon>
        <taxon>Chelicerata</taxon>
        <taxon>Arachnida</taxon>
        <taxon>Araneae</taxon>
        <taxon>Araneomorphae</taxon>
        <taxon>Entelegynae</taxon>
        <taxon>Araneoidea</taxon>
        <taxon>Nephilidae</taxon>
        <taxon>Nephila</taxon>
    </lineage>
</organism>
<keyword evidence="3" id="KW-1185">Reference proteome</keyword>
<dbReference type="AlphaFoldDB" id="A0A8X6UB52"/>
<evidence type="ECO:0000313" key="3">
    <source>
        <dbReference type="Proteomes" id="UP000887013"/>
    </source>
</evidence>